<evidence type="ECO:0000313" key="1">
    <source>
        <dbReference type="EMBL" id="KPV53246.1"/>
    </source>
</evidence>
<protein>
    <recommendedName>
        <fullName evidence="3">NAD-dependent epimerase/dehydratase domain-containing protein</fullName>
    </recommendedName>
</protein>
<name>A0A0P9D602_9CHLR</name>
<keyword evidence="2" id="KW-1185">Reference proteome</keyword>
<comment type="caution">
    <text evidence="1">The sequence shown here is derived from an EMBL/GenBank/DDBJ whole genome shotgun (WGS) entry which is preliminary data.</text>
</comment>
<dbReference type="AlphaFoldDB" id="A0A0P9D602"/>
<proteinExistence type="predicted"/>
<dbReference type="Proteomes" id="UP000050509">
    <property type="component" value="Unassembled WGS sequence"/>
</dbReference>
<evidence type="ECO:0000313" key="2">
    <source>
        <dbReference type="Proteomes" id="UP000050509"/>
    </source>
</evidence>
<dbReference type="Gene3D" id="3.40.50.720">
    <property type="entry name" value="NAD(P)-binding Rossmann-like Domain"/>
    <property type="match status" value="1"/>
</dbReference>
<dbReference type="EMBL" id="LJCR01000303">
    <property type="protein sequence ID" value="KPV53246.1"/>
    <property type="molecule type" value="Genomic_DNA"/>
</dbReference>
<sequence length="113" mass="12348">MTQKRALVTDGAGFTAGHCIFHLLQRDDTVRTTTRSLGKEAARADAGMTEGEELGFAAADLLSDEGWAADVADVDCVLHVANKDDMTVRVKEHCVCCARRMDLYFNEDPLFPA</sequence>
<gene>
    <name evidence="1" type="ORF">SE17_10745</name>
</gene>
<dbReference type="InterPro" id="IPR036291">
    <property type="entry name" value="NAD(P)-bd_dom_sf"/>
</dbReference>
<evidence type="ECO:0008006" key="3">
    <source>
        <dbReference type="Google" id="ProtNLM"/>
    </source>
</evidence>
<dbReference type="SUPFAM" id="SSF51735">
    <property type="entry name" value="NAD(P)-binding Rossmann-fold domains"/>
    <property type="match status" value="1"/>
</dbReference>
<organism evidence="1 2">
    <name type="scientific">Kouleothrix aurantiaca</name>
    <dbReference type="NCBI Taxonomy" id="186479"/>
    <lineage>
        <taxon>Bacteria</taxon>
        <taxon>Bacillati</taxon>
        <taxon>Chloroflexota</taxon>
        <taxon>Chloroflexia</taxon>
        <taxon>Chloroflexales</taxon>
        <taxon>Roseiflexineae</taxon>
        <taxon>Roseiflexaceae</taxon>
        <taxon>Kouleothrix</taxon>
    </lineage>
</organism>
<reference evidence="1 2" key="1">
    <citation type="submission" date="2015-09" db="EMBL/GenBank/DDBJ databases">
        <title>Draft genome sequence of Kouleothrix aurantiaca JCM 19913.</title>
        <authorList>
            <person name="Hemp J."/>
        </authorList>
    </citation>
    <scope>NUCLEOTIDE SEQUENCE [LARGE SCALE GENOMIC DNA]</scope>
    <source>
        <strain evidence="1 2">COM-B</strain>
    </source>
</reference>
<accession>A0A0P9D602</accession>